<evidence type="ECO:0000313" key="2">
    <source>
        <dbReference type="EMBL" id="SFP45079.1"/>
    </source>
</evidence>
<proteinExistence type="predicted"/>
<feature type="chain" id="PRO_5011739727" description="DUF4136 domain-containing protein" evidence="1">
    <location>
        <begin position="25"/>
        <end position="179"/>
    </location>
</feature>
<name>A0A1I5QFL1_9SPHN</name>
<dbReference type="RefSeq" id="WP_093330908.1">
    <property type="nucleotide sequence ID" value="NZ_FOXP01000002.1"/>
</dbReference>
<evidence type="ECO:0000313" key="3">
    <source>
        <dbReference type="Proteomes" id="UP000199586"/>
    </source>
</evidence>
<evidence type="ECO:0000256" key="1">
    <source>
        <dbReference type="SAM" id="SignalP"/>
    </source>
</evidence>
<sequence>MTGRIIKALVATTLVAAHTIAVQASPAAGGTVAITATATHEGDPPAAIAVDAAAKAFGLRGFTILNDPAHAAYVAEVVATRAAVGTAVVQGRSGQALPTGGGVSIPISKGKSVLVPLQRTRVEIRIRRRGEQAVLWHGAAVTVRSTGALNGGVDQVAFALSQAALSSYPTQTAGEISVP</sequence>
<feature type="signal peptide" evidence="1">
    <location>
        <begin position="1"/>
        <end position="24"/>
    </location>
</feature>
<keyword evidence="3" id="KW-1185">Reference proteome</keyword>
<evidence type="ECO:0008006" key="4">
    <source>
        <dbReference type="Google" id="ProtNLM"/>
    </source>
</evidence>
<accession>A0A1I5QFL1</accession>
<dbReference type="EMBL" id="FOXP01000002">
    <property type="protein sequence ID" value="SFP45079.1"/>
    <property type="molecule type" value="Genomic_DNA"/>
</dbReference>
<dbReference type="Proteomes" id="UP000199586">
    <property type="component" value="Unassembled WGS sequence"/>
</dbReference>
<dbReference type="OrthoDB" id="7474215at2"/>
<organism evidence="2 3">
    <name type="scientific">Sphingomonas rubra</name>
    <dbReference type="NCBI Taxonomy" id="634430"/>
    <lineage>
        <taxon>Bacteria</taxon>
        <taxon>Pseudomonadati</taxon>
        <taxon>Pseudomonadota</taxon>
        <taxon>Alphaproteobacteria</taxon>
        <taxon>Sphingomonadales</taxon>
        <taxon>Sphingomonadaceae</taxon>
        <taxon>Sphingomonas</taxon>
    </lineage>
</organism>
<reference evidence="2 3" key="1">
    <citation type="submission" date="2016-10" db="EMBL/GenBank/DDBJ databases">
        <authorList>
            <person name="de Groot N.N."/>
        </authorList>
    </citation>
    <scope>NUCLEOTIDE SEQUENCE [LARGE SCALE GENOMIC DNA]</scope>
    <source>
        <strain evidence="2 3">CGMCC 1.9113</strain>
    </source>
</reference>
<keyword evidence="1" id="KW-0732">Signal</keyword>
<gene>
    <name evidence="2" type="ORF">SAMN04488241_1029</name>
</gene>
<dbReference type="AlphaFoldDB" id="A0A1I5QFL1"/>
<protein>
    <recommendedName>
        <fullName evidence="4">DUF4136 domain-containing protein</fullName>
    </recommendedName>
</protein>